<feature type="domain" description="HTH luxR-type" evidence="4">
    <location>
        <begin position="142"/>
        <end position="207"/>
    </location>
</feature>
<dbReference type="InterPro" id="IPR016032">
    <property type="entry name" value="Sig_transdc_resp-reg_C-effctor"/>
</dbReference>
<name>A0A370KGH1_9HYPH</name>
<dbReference type="InterPro" id="IPR000792">
    <property type="entry name" value="Tscrpt_reg_LuxR_C"/>
</dbReference>
<dbReference type="InterPro" id="IPR011006">
    <property type="entry name" value="CheY-like_superfamily"/>
</dbReference>
<evidence type="ECO:0000259" key="4">
    <source>
        <dbReference type="PROSITE" id="PS50043"/>
    </source>
</evidence>
<gene>
    <name evidence="6" type="ORF">B5K06_28385</name>
</gene>
<dbReference type="PROSITE" id="PS50110">
    <property type="entry name" value="RESPONSE_REGULATORY"/>
    <property type="match status" value="1"/>
</dbReference>
<dbReference type="InterPro" id="IPR039420">
    <property type="entry name" value="WalR-like"/>
</dbReference>
<dbReference type="GO" id="GO:0006355">
    <property type="term" value="P:regulation of DNA-templated transcription"/>
    <property type="evidence" value="ECO:0007669"/>
    <property type="project" value="InterPro"/>
</dbReference>
<protein>
    <submittedName>
        <fullName evidence="6">DNA-binding response regulator</fullName>
    </submittedName>
</protein>
<feature type="domain" description="Response regulatory" evidence="5">
    <location>
        <begin position="5"/>
        <end position="120"/>
    </location>
</feature>
<keyword evidence="1 3" id="KW-0597">Phosphoprotein</keyword>
<dbReference type="CDD" id="cd17535">
    <property type="entry name" value="REC_NarL-like"/>
    <property type="match status" value="1"/>
</dbReference>
<dbReference type="EMBL" id="NAAC01000041">
    <property type="protein sequence ID" value="RDJ03841.1"/>
    <property type="molecule type" value="Genomic_DNA"/>
</dbReference>
<dbReference type="SUPFAM" id="SSF52172">
    <property type="entry name" value="CheY-like"/>
    <property type="match status" value="1"/>
</dbReference>
<dbReference type="AlphaFoldDB" id="A0A370KGH1"/>
<dbReference type="InterPro" id="IPR001789">
    <property type="entry name" value="Sig_transdc_resp-reg_receiver"/>
</dbReference>
<dbReference type="RefSeq" id="WP_114715385.1">
    <property type="nucleotide sequence ID" value="NZ_KZ857269.1"/>
</dbReference>
<evidence type="ECO:0000313" key="6">
    <source>
        <dbReference type="EMBL" id="RDJ03841.1"/>
    </source>
</evidence>
<evidence type="ECO:0000259" key="5">
    <source>
        <dbReference type="PROSITE" id="PS50110"/>
    </source>
</evidence>
<dbReference type="InterPro" id="IPR058245">
    <property type="entry name" value="NreC/VraR/RcsB-like_REC"/>
</dbReference>
<dbReference type="GO" id="GO:0000160">
    <property type="term" value="P:phosphorelay signal transduction system"/>
    <property type="evidence" value="ECO:0007669"/>
    <property type="project" value="InterPro"/>
</dbReference>
<dbReference type="SMART" id="SM00421">
    <property type="entry name" value="HTH_LUXR"/>
    <property type="match status" value="1"/>
</dbReference>
<dbReference type="Pfam" id="PF00196">
    <property type="entry name" value="GerE"/>
    <property type="match status" value="1"/>
</dbReference>
<dbReference type="CDD" id="cd06170">
    <property type="entry name" value="LuxR_C_like"/>
    <property type="match status" value="1"/>
</dbReference>
<dbReference type="PROSITE" id="PS50043">
    <property type="entry name" value="HTH_LUXR_2"/>
    <property type="match status" value="1"/>
</dbReference>
<evidence type="ECO:0000256" key="3">
    <source>
        <dbReference type="PROSITE-ProRule" id="PRU00169"/>
    </source>
</evidence>
<dbReference type="PANTHER" id="PTHR43214">
    <property type="entry name" value="TWO-COMPONENT RESPONSE REGULATOR"/>
    <property type="match status" value="1"/>
</dbReference>
<sequence length="208" mass="22581">MASTRIGVIDDHPLFREGVVRSLSENKNFIVVGEGASGEDACRIARDLTPDILLLDVSMPGNGLSAIANVRHISPSTKVIMLTASEEVESLVAALRQGALGYVLKGVGARGLIDAIATVLRGSRCVSPSMSAKIMERTLHHDRSAETLLTPREIEIVDLVSLGLSNKRIGLKLDLQEKTVKHHMTQILTKLGVTNRTEAAMRWRDRLA</sequence>
<evidence type="ECO:0000313" key="7">
    <source>
        <dbReference type="Proteomes" id="UP000254939"/>
    </source>
</evidence>
<evidence type="ECO:0000256" key="2">
    <source>
        <dbReference type="ARBA" id="ARBA00023125"/>
    </source>
</evidence>
<dbReference type="GO" id="GO:0003677">
    <property type="term" value="F:DNA binding"/>
    <property type="evidence" value="ECO:0007669"/>
    <property type="project" value="UniProtKB-KW"/>
</dbReference>
<dbReference type="SMART" id="SM00448">
    <property type="entry name" value="REC"/>
    <property type="match status" value="1"/>
</dbReference>
<proteinExistence type="predicted"/>
<comment type="caution">
    <text evidence="6">The sequence shown here is derived from an EMBL/GenBank/DDBJ whole genome shotgun (WGS) entry which is preliminary data.</text>
</comment>
<evidence type="ECO:0000256" key="1">
    <source>
        <dbReference type="ARBA" id="ARBA00022553"/>
    </source>
</evidence>
<accession>A0A370KGH1</accession>
<dbReference type="SUPFAM" id="SSF46894">
    <property type="entry name" value="C-terminal effector domain of the bipartite response regulators"/>
    <property type="match status" value="1"/>
</dbReference>
<dbReference type="OrthoDB" id="9814495at2"/>
<dbReference type="Gene3D" id="3.40.50.2300">
    <property type="match status" value="1"/>
</dbReference>
<dbReference type="Pfam" id="PF00072">
    <property type="entry name" value="Response_reg"/>
    <property type="match status" value="1"/>
</dbReference>
<organism evidence="6 7">
    <name type="scientific">Rhizobium grahamii</name>
    <dbReference type="NCBI Taxonomy" id="1120045"/>
    <lineage>
        <taxon>Bacteria</taxon>
        <taxon>Pseudomonadati</taxon>
        <taxon>Pseudomonadota</taxon>
        <taxon>Alphaproteobacteria</taxon>
        <taxon>Hyphomicrobiales</taxon>
        <taxon>Rhizobiaceae</taxon>
        <taxon>Rhizobium/Agrobacterium group</taxon>
        <taxon>Rhizobium</taxon>
    </lineage>
</organism>
<dbReference type="Proteomes" id="UP000254939">
    <property type="component" value="Unassembled WGS sequence"/>
</dbReference>
<keyword evidence="2 6" id="KW-0238">DNA-binding</keyword>
<reference evidence="6 7" key="1">
    <citation type="submission" date="2017-03" db="EMBL/GenBank/DDBJ databases">
        <title>Genome analysis of Rhizobial strains effectives or ineffectives for nitrogen fixation isolated from bean seeds.</title>
        <authorList>
            <person name="Peralta H."/>
            <person name="Aguilar-Vera A."/>
            <person name="Mora Y."/>
            <person name="Vargas-Lagunas C."/>
            <person name="Girard L."/>
            <person name="Mora J."/>
        </authorList>
    </citation>
    <scope>NUCLEOTIDE SEQUENCE [LARGE SCALE GENOMIC DNA]</scope>
    <source>
        <strain evidence="6 7">CCGM3</strain>
    </source>
</reference>
<dbReference type="PRINTS" id="PR00038">
    <property type="entry name" value="HTHLUXR"/>
</dbReference>
<feature type="modified residue" description="4-aspartylphosphate" evidence="3">
    <location>
        <position position="56"/>
    </location>
</feature>